<dbReference type="InParanoid" id="A0A078B3M1"/>
<evidence type="ECO:0000256" key="1">
    <source>
        <dbReference type="ARBA" id="ARBA00009947"/>
    </source>
</evidence>
<dbReference type="FunCoup" id="A0A078B3M1">
    <property type="interactions" value="284"/>
</dbReference>
<dbReference type="EMBL" id="CCKQ01015969">
    <property type="protein sequence ID" value="CDW87822.1"/>
    <property type="molecule type" value="Genomic_DNA"/>
</dbReference>
<dbReference type="GO" id="GO:0006334">
    <property type="term" value="P:nucleosome assembly"/>
    <property type="evidence" value="ECO:0007669"/>
    <property type="project" value="InterPro"/>
</dbReference>
<dbReference type="Pfam" id="PF00956">
    <property type="entry name" value="NAP"/>
    <property type="match status" value="1"/>
</dbReference>
<reference evidence="3 4" key="1">
    <citation type="submission" date="2014-06" db="EMBL/GenBank/DDBJ databases">
        <authorList>
            <person name="Swart Estienne"/>
        </authorList>
    </citation>
    <scope>NUCLEOTIDE SEQUENCE [LARGE SCALE GENOMIC DNA]</scope>
    <source>
        <strain evidence="3 4">130c</strain>
    </source>
</reference>
<accession>A0A078B3M1</accession>
<dbReference type="Gene3D" id="3.30.1120.90">
    <property type="entry name" value="Nucleosome assembly protein"/>
    <property type="match status" value="1"/>
</dbReference>
<dbReference type="GO" id="GO:0005634">
    <property type="term" value="C:nucleus"/>
    <property type="evidence" value="ECO:0007669"/>
    <property type="project" value="InterPro"/>
</dbReference>
<proteinExistence type="inferred from homology"/>
<dbReference type="InterPro" id="IPR037231">
    <property type="entry name" value="NAP-like_sf"/>
</dbReference>
<dbReference type="OrthoDB" id="27325at2759"/>
<dbReference type="AlphaFoldDB" id="A0A078B3M1"/>
<dbReference type="InterPro" id="IPR002164">
    <property type="entry name" value="NAP_family"/>
</dbReference>
<name>A0A078B3M1_STYLE</name>
<dbReference type="Proteomes" id="UP000039865">
    <property type="component" value="Unassembled WGS sequence"/>
</dbReference>
<dbReference type="SUPFAM" id="SSF143113">
    <property type="entry name" value="NAP-like"/>
    <property type="match status" value="1"/>
</dbReference>
<sequence>MPQEVQNRFKALKALYDKERELEYEMEQQYRELERKFELRMSDIYDEREDVLSGEIIESDYILDDYEKRSIELQDSNYFLMKVDALDIRLLQSQGPSGVKGFWYQAMKNHPKISKIVTESDKDQLMYLRHIETKLHSNDQGFDLTFRFDPNPYFKDSTLYKKYYMRKSNIIDEVEGCSIYWSQNPQRAGSLLKQVLQKKLTMMVESKKVNQNLESFFQFFKHKKPLSSGQAKSMTLEQEEEMRERMEQDYDYGLAFKDQLIPLALEYYLGAMGVVKDLGSEGDNLGLDSTELMNYDDNMSEFEDDPKQKSRKKFEEINQMFAIATQKGCNQQ</sequence>
<keyword evidence="4" id="KW-1185">Reference proteome</keyword>
<organism evidence="3 4">
    <name type="scientific">Stylonychia lemnae</name>
    <name type="common">Ciliate</name>
    <dbReference type="NCBI Taxonomy" id="5949"/>
    <lineage>
        <taxon>Eukaryota</taxon>
        <taxon>Sar</taxon>
        <taxon>Alveolata</taxon>
        <taxon>Ciliophora</taxon>
        <taxon>Intramacronucleata</taxon>
        <taxon>Spirotrichea</taxon>
        <taxon>Stichotrichia</taxon>
        <taxon>Sporadotrichida</taxon>
        <taxon>Oxytrichidae</taxon>
        <taxon>Stylonychinae</taxon>
        <taxon>Stylonychia</taxon>
    </lineage>
</organism>
<dbReference type="Gene3D" id="1.20.5.1500">
    <property type="match status" value="1"/>
</dbReference>
<dbReference type="OMA" id="KVHGTIR"/>
<evidence type="ECO:0000313" key="4">
    <source>
        <dbReference type="Proteomes" id="UP000039865"/>
    </source>
</evidence>
<evidence type="ECO:0000313" key="3">
    <source>
        <dbReference type="EMBL" id="CDW87822.1"/>
    </source>
</evidence>
<comment type="similarity">
    <text evidence="1 2">Belongs to the nucleosome assembly protein (NAP) family.</text>
</comment>
<evidence type="ECO:0000256" key="2">
    <source>
        <dbReference type="RuleBase" id="RU003876"/>
    </source>
</evidence>
<protein>
    <submittedName>
        <fullName evidence="3">Nucleosome assembly protein</fullName>
    </submittedName>
</protein>
<gene>
    <name evidence="3" type="primary">Contig10526.g11245</name>
    <name evidence="3" type="ORF">STYLEM_16935</name>
</gene>
<dbReference type="PANTHER" id="PTHR11875">
    <property type="entry name" value="TESTIS-SPECIFIC Y-ENCODED PROTEIN"/>
    <property type="match status" value="1"/>
</dbReference>